<evidence type="ECO:0000313" key="3">
    <source>
        <dbReference type="Proteomes" id="UP000198318"/>
    </source>
</evidence>
<protein>
    <submittedName>
        <fullName evidence="2">Uncharacterized protein</fullName>
    </submittedName>
</protein>
<sequence>MGSIVPYGSSSPEVRRGSGAIARAAAPLHRPGEMGLDGGRLREECWPTVGEGTRARLAELSGAPIDWFAREDGSSGDGRCYAVTLGEAGLSIAEPRVNTEHRPVYAITSFQFAPGSLRHVRVDHRPPPYMAGGGPSSGGAATPPDIGLGDAARGVLGNLPPQAQELLQAPFTPQRKVLRHNWYYEGFDHRLDAFVFYLAGAKDVTFTTGTKIVPAGHTDATAHWSLTCYRASVARRIGR</sequence>
<organism evidence="2 3">
    <name type="scientific">Actinomadura meyerae</name>
    <dbReference type="NCBI Taxonomy" id="240840"/>
    <lineage>
        <taxon>Bacteria</taxon>
        <taxon>Bacillati</taxon>
        <taxon>Actinomycetota</taxon>
        <taxon>Actinomycetes</taxon>
        <taxon>Streptosporangiales</taxon>
        <taxon>Thermomonosporaceae</taxon>
        <taxon>Actinomadura</taxon>
    </lineage>
</organism>
<evidence type="ECO:0000256" key="1">
    <source>
        <dbReference type="SAM" id="MobiDB-lite"/>
    </source>
</evidence>
<dbReference type="RefSeq" id="WP_089325720.1">
    <property type="nucleotide sequence ID" value="NZ_FZOR01000007.1"/>
</dbReference>
<dbReference type="AlphaFoldDB" id="A0A239GDP6"/>
<dbReference type="EMBL" id="FZOR01000007">
    <property type="protein sequence ID" value="SNS67161.1"/>
    <property type="molecule type" value="Genomic_DNA"/>
</dbReference>
<dbReference type="OrthoDB" id="4310850at2"/>
<evidence type="ECO:0000313" key="2">
    <source>
        <dbReference type="EMBL" id="SNS67161.1"/>
    </source>
</evidence>
<accession>A0A239GDP6</accession>
<gene>
    <name evidence="2" type="ORF">SAMN05443665_1007144</name>
</gene>
<feature type="region of interest" description="Disordered" evidence="1">
    <location>
        <begin position="128"/>
        <end position="147"/>
    </location>
</feature>
<keyword evidence="3" id="KW-1185">Reference proteome</keyword>
<proteinExistence type="predicted"/>
<dbReference type="Proteomes" id="UP000198318">
    <property type="component" value="Unassembled WGS sequence"/>
</dbReference>
<name>A0A239GDP6_9ACTN</name>
<reference evidence="2 3" key="1">
    <citation type="submission" date="2017-06" db="EMBL/GenBank/DDBJ databases">
        <authorList>
            <person name="Kim H.J."/>
            <person name="Triplett B.A."/>
        </authorList>
    </citation>
    <scope>NUCLEOTIDE SEQUENCE [LARGE SCALE GENOMIC DNA]</scope>
    <source>
        <strain evidence="2 3">DSM 44715</strain>
    </source>
</reference>